<keyword evidence="3" id="KW-0833">Ubl conjugation pathway</keyword>
<feature type="region of interest" description="Disordered" evidence="4">
    <location>
        <begin position="655"/>
        <end position="685"/>
    </location>
</feature>
<dbReference type="GO" id="GO:0016579">
    <property type="term" value="P:protein deubiquitination"/>
    <property type="evidence" value="ECO:0007669"/>
    <property type="project" value="InterPro"/>
</dbReference>
<evidence type="ECO:0000259" key="6">
    <source>
        <dbReference type="PROSITE" id="PS51283"/>
    </source>
</evidence>
<keyword evidence="3" id="KW-0645">Protease</keyword>
<name>A0AAV6WU30_9LAMI</name>
<feature type="region of interest" description="Disordered" evidence="4">
    <location>
        <begin position="68"/>
        <end position="95"/>
    </location>
</feature>
<dbReference type="SUPFAM" id="SSF54001">
    <property type="entry name" value="Cysteine proteinases"/>
    <property type="match status" value="1"/>
</dbReference>
<dbReference type="InterPro" id="IPR057372">
    <property type="entry name" value="Ubiquitin_UBP8/5"/>
</dbReference>
<keyword evidence="3" id="KW-0788">Thiol protease</keyword>
<comment type="caution">
    <text evidence="7">The sequence shown here is derived from an EMBL/GenBank/DDBJ whole genome shotgun (WGS) entry which is preliminary data.</text>
</comment>
<comment type="function">
    <text evidence="2 3">Recognizes and hydrolyzes the peptide bond at the C-terminal Gly of ubiquitin. Involved in the processing of poly-ubiquitin precursors as well as that of ubiquitinated proteins.</text>
</comment>
<dbReference type="Gene3D" id="3.10.20.90">
    <property type="entry name" value="Phosphatidylinositol 3-kinase Catalytic Subunit, Chain A, domain 1"/>
    <property type="match status" value="1"/>
</dbReference>
<dbReference type="PROSITE" id="PS50235">
    <property type="entry name" value="USP_3"/>
    <property type="match status" value="1"/>
</dbReference>
<evidence type="ECO:0000256" key="2">
    <source>
        <dbReference type="ARBA" id="ARBA00037450"/>
    </source>
</evidence>
<evidence type="ECO:0000256" key="3">
    <source>
        <dbReference type="RuleBase" id="RU366025"/>
    </source>
</evidence>
<dbReference type="InterPro" id="IPR050185">
    <property type="entry name" value="Ub_carboxyl-term_hydrolase"/>
</dbReference>
<accession>A0AAV6WU30</accession>
<dbReference type="Gene3D" id="3.30.2230.10">
    <property type="entry name" value="DUSP-like"/>
    <property type="match status" value="1"/>
</dbReference>
<dbReference type="InterPro" id="IPR038765">
    <property type="entry name" value="Papain-like_cys_pep_sf"/>
</dbReference>
<feature type="domain" description="DUSP" evidence="6">
    <location>
        <begin position="22"/>
        <end position="151"/>
    </location>
</feature>
<dbReference type="Pfam" id="PF00443">
    <property type="entry name" value="UCH"/>
    <property type="match status" value="1"/>
</dbReference>
<feature type="domain" description="USP" evidence="5">
    <location>
        <begin position="315"/>
        <end position="909"/>
    </location>
</feature>
<dbReference type="PANTHER" id="PTHR21646">
    <property type="entry name" value="UBIQUITIN CARBOXYL-TERMINAL HYDROLASE"/>
    <property type="match status" value="1"/>
</dbReference>
<dbReference type="InterPro" id="IPR035927">
    <property type="entry name" value="DUSP-like_sf"/>
</dbReference>
<evidence type="ECO:0000256" key="4">
    <source>
        <dbReference type="SAM" id="MobiDB-lite"/>
    </source>
</evidence>
<organism evidence="7 8">
    <name type="scientific">Buddleja alternifolia</name>
    <dbReference type="NCBI Taxonomy" id="168488"/>
    <lineage>
        <taxon>Eukaryota</taxon>
        <taxon>Viridiplantae</taxon>
        <taxon>Streptophyta</taxon>
        <taxon>Embryophyta</taxon>
        <taxon>Tracheophyta</taxon>
        <taxon>Spermatophyta</taxon>
        <taxon>Magnoliopsida</taxon>
        <taxon>eudicotyledons</taxon>
        <taxon>Gunneridae</taxon>
        <taxon>Pentapetalae</taxon>
        <taxon>asterids</taxon>
        <taxon>lamiids</taxon>
        <taxon>Lamiales</taxon>
        <taxon>Scrophulariaceae</taxon>
        <taxon>Buddlejeae</taxon>
        <taxon>Buddleja</taxon>
    </lineage>
</organism>
<evidence type="ECO:0000256" key="1">
    <source>
        <dbReference type="ARBA" id="ARBA00009085"/>
    </source>
</evidence>
<dbReference type="InterPro" id="IPR028889">
    <property type="entry name" value="USP"/>
</dbReference>
<dbReference type="PANTHER" id="PTHR21646:SF18">
    <property type="entry name" value="UBIQUITIN CARBOXYL-TERMINAL HYDROLASE 5"/>
    <property type="match status" value="1"/>
</dbReference>
<evidence type="ECO:0000313" key="8">
    <source>
        <dbReference type="Proteomes" id="UP000826271"/>
    </source>
</evidence>
<dbReference type="PROSITE" id="PS00972">
    <property type="entry name" value="USP_1"/>
    <property type="match status" value="1"/>
</dbReference>
<dbReference type="GO" id="GO:0006508">
    <property type="term" value="P:proteolysis"/>
    <property type="evidence" value="ECO:0007669"/>
    <property type="project" value="UniProtKB-KW"/>
</dbReference>
<keyword evidence="8" id="KW-1185">Reference proteome</keyword>
<sequence>MAEVARQLTPEEEKQSIRDIAVAAEAQTKVGDTFYLITQRLMLLGKSKPRARLIRWWQGWLEYANQTQTGNTNDGSSSEQHDSGSSSALKRPSGIDNSDLIDEAVSEDSALGIELHDTLVEGTDYILLPQEVWNQLYSWYGGGPVLARKVINTGLSQTELSVEVYPLRLQLHLMPKGERSAIRISKKETIGELHGRACEIFNLTPKKVSIWDYFSHRKHALMNDMEKTLDDANIQMDQDILVEVINNETEGGMGSIQENGSVYNGNVAVASSGGLSASKHSARNGNAESQLQNLNMERACGSTGVSTRGSSCGLTGLLNLGNTCFMNSAIQCLVHTPEFARYFREDYHQEINRQNPLGMVGELALAFGDLLRKLWAPGRAPVAPRAFKAKLARFAPQFSGCSQHDSQELLAFLLDGLHEDLNRVKHKPYIKSKDADGRPDEEVADEYWANHIARNDSIIVDVCQGQYKSTLVCPVCNKVSVTFDPFMYLSLPLQPATTRSMTVTVFTCDGSALPAAFTVTIPKQGRCRDLIQALSNACSLQLNEKLLLAEIRGHLIYRFLEDPLISLSSIKDDDHLTAYKIPKVLKNTKFLQLIHRREEGTGNAQSILGWKPYGTPLVSPISCDDTITRSDIQLIVHTMLSPMLRTKSSGAITTSNASLAASNQSRADSNTADQMKGDGDSSKPASFQKLPLQLVDENNACIDLTVGDDKVVKLSSSSMSILVFVDWSQKLLGSYDTSHIENLPEICKYGHVSKKARNEPLSLYTCLEAFLREEPLVPEDMWYCPQCKERRQASKKLDLWRLPKVLVIHLKRFSYSRSMKHKLDTFVNFPIHDFDLTNYVANKNNTRHQIYELYALTNHYGGMGSGHYTAHIKLLDENRWYNFDDSHISPINEEDVKSGAAYVLFYRRVDSERSSASNGVYSTVSSTHNFASHS</sequence>
<gene>
    <name evidence="7" type="ORF">BUALT_Bualt13G0107800</name>
</gene>
<dbReference type="PROSITE" id="PS51283">
    <property type="entry name" value="DUSP"/>
    <property type="match status" value="1"/>
</dbReference>
<dbReference type="CDD" id="cd02674">
    <property type="entry name" value="Peptidase_C19R"/>
    <property type="match status" value="1"/>
</dbReference>
<dbReference type="EC" id="3.4.19.12" evidence="3"/>
<dbReference type="InterPro" id="IPR018200">
    <property type="entry name" value="USP_CS"/>
</dbReference>
<reference evidence="7" key="1">
    <citation type="submission" date="2019-10" db="EMBL/GenBank/DDBJ databases">
        <authorList>
            <person name="Zhang R."/>
            <person name="Pan Y."/>
            <person name="Wang J."/>
            <person name="Ma R."/>
            <person name="Yu S."/>
        </authorList>
    </citation>
    <scope>NUCLEOTIDE SEQUENCE</scope>
    <source>
        <strain evidence="7">LA-IB0</strain>
        <tissue evidence="7">Leaf</tissue>
    </source>
</reference>
<dbReference type="AlphaFoldDB" id="A0AAV6WU30"/>
<dbReference type="Proteomes" id="UP000826271">
    <property type="component" value="Unassembled WGS sequence"/>
</dbReference>
<comment type="similarity">
    <text evidence="1 3">Belongs to the peptidase C19 family.</text>
</comment>
<dbReference type="Pfam" id="PF06337">
    <property type="entry name" value="DUSP"/>
    <property type="match status" value="1"/>
</dbReference>
<evidence type="ECO:0000259" key="5">
    <source>
        <dbReference type="PROSITE" id="PS50235"/>
    </source>
</evidence>
<dbReference type="InterPro" id="IPR001394">
    <property type="entry name" value="Peptidase_C19_UCH"/>
</dbReference>
<protein>
    <recommendedName>
        <fullName evidence="3">Ubiquitin carboxyl-terminal hydrolase</fullName>
        <ecNumber evidence="3">3.4.19.12</ecNumber>
    </recommendedName>
</protein>
<feature type="compositionally biased region" description="Polar residues" evidence="4">
    <location>
        <begin position="655"/>
        <end position="673"/>
    </location>
</feature>
<dbReference type="EMBL" id="WHWC01000013">
    <property type="protein sequence ID" value="KAG8371626.1"/>
    <property type="molecule type" value="Genomic_DNA"/>
</dbReference>
<comment type="catalytic activity">
    <reaction evidence="3">
        <text>Thiol-dependent hydrolysis of ester, thioester, amide, peptide and isopeptide bonds formed by the C-terminal Gly of ubiquitin (a 76-residue protein attached to proteins as an intracellular targeting signal).</text>
        <dbReference type="EC" id="3.4.19.12"/>
    </reaction>
</comment>
<dbReference type="GO" id="GO:0004843">
    <property type="term" value="F:cysteine-type deubiquitinase activity"/>
    <property type="evidence" value="ECO:0007669"/>
    <property type="project" value="UniProtKB-UniRule"/>
</dbReference>
<dbReference type="Gene3D" id="3.90.70.10">
    <property type="entry name" value="Cysteine proteinases"/>
    <property type="match status" value="2"/>
</dbReference>
<dbReference type="InterPro" id="IPR006615">
    <property type="entry name" value="Pept_C19_DUSP"/>
</dbReference>
<dbReference type="Pfam" id="PF25242">
    <property type="entry name" value="Ubiquitin_UBP8"/>
    <property type="match status" value="1"/>
</dbReference>
<evidence type="ECO:0000313" key="7">
    <source>
        <dbReference type="EMBL" id="KAG8371626.1"/>
    </source>
</evidence>
<dbReference type="PROSITE" id="PS00973">
    <property type="entry name" value="USP_2"/>
    <property type="match status" value="1"/>
</dbReference>
<keyword evidence="3" id="KW-0378">Hydrolase</keyword>
<proteinExistence type="inferred from homology"/>
<dbReference type="SMART" id="SM00695">
    <property type="entry name" value="DUSP"/>
    <property type="match status" value="1"/>
</dbReference>
<dbReference type="SUPFAM" id="SSF143791">
    <property type="entry name" value="DUSP-like"/>
    <property type="match status" value="1"/>
</dbReference>